<comment type="caution">
    <text evidence="1">The sequence shown here is derived from an EMBL/GenBank/DDBJ whole genome shotgun (WGS) entry which is preliminary data.</text>
</comment>
<name>A0ABT3IET8_9BACT</name>
<protein>
    <submittedName>
        <fullName evidence="1">Uncharacterized protein</fullName>
    </submittedName>
</protein>
<dbReference type="Proteomes" id="UP001207742">
    <property type="component" value="Unassembled WGS sequence"/>
</dbReference>
<reference evidence="1 2" key="1">
    <citation type="submission" date="2022-10" db="EMBL/GenBank/DDBJ databases">
        <title>Chitinophaga nivalis PC15 sp. nov., isolated from Pyeongchang county, South Korea.</title>
        <authorList>
            <person name="Trinh H.N."/>
        </authorList>
    </citation>
    <scope>NUCLEOTIDE SEQUENCE [LARGE SCALE GENOMIC DNA]</scope>
    <source>
        <strain evidence="1 2">PC14</strain>
    </source>
</reference>
<dbReference type="RefSeq" id="WP_264726894.1">
    <property type="nucleotide sequence ID" value="NZ_JAPDNR010000001.1"/>
</dbReference>
<organism evidence="1 2">
    <name type="scientific">Chitinophaga nivalis</name>
    <dbReference type="NCBI Taxonomy" id="2991709"/>
    <lineage>
        <taxon>Bacteria</taxon>
        <taxon>Pseudomonadati</taxon>
        <taxon>Bacteroidota</taxon>
        <taxon>Chitinophagia</taxon>
        <taxon>Chitinophagales</taxon>
        <taxon>Chitinophagaceae</taxon>
        <taxon>Chitinophaga</taxon>
    </lineage>
</organism>
<evidence type="ECO:0000313" key="1">
    <source>
        <dbReference type="EMBL" id="MCW3482482.1"/>
    </source>
</evidence>
<evidence type="ECO:0000313" key="2">
    <source>
        <dbReference type="Proteomes" id="UP001207742"/>
    </source>
</evidence>
<proteinExistence type="predicted"/>
<keyword evidence="2" id="KW-1185">Reference proteome</keyword>
<sequence length="76" mass="8345">MLAIPENFPAPKSHASEAAKLLMDERKVKITKTTRTKGIAEYSGLLSISDVLNRYIVENPGILRDPNKGDEAPLPL</sequence>
<dbReference type="EMBL" id="JAPDNS010000001">
    <property type="protein sequence ID" value="MCW3482482.1"/>
    <property type="molecule type" value="Genomic_DNA"/>
</dbReference>
<gene>
    <name evidence="1" type="ORF">OL497_01125</name>
</gene>
<accession>A0ABT3IET8</accession>